<evidence type="ECO:0000256" key="2">
    <source>
        <dbReference type="ARBA" id="ARBA00022723"/>
    </source>
</evidence>
<dbReference type="PANTHER" id="PTHR30632">
    <property type="entry name" value="MOLYBDATE-BINDING PERIPLASMIC PROTEIN"/>
    <property type="match status" value="1"/>
</dbReference>
<dbReference type="EMBL" id="JAIQ01000072">
    <property type="protein sequence ID" value="KLE01152.1"/>
    <property type="molecule type" value="Genomic_DNA"/>
</dbReference>
<evidence type="ECO:0000256" key="3">
    <source>
        <dbReference type="ARBA" id="ARBA00022729"/>
    </source>
</evidence>
<feature type="binding site" evidence="4">
    <location>
        <position position="162"/>
    </location>
    <ligand>
        <name>molybdate</name>
        <dbReference type="ChEBI" id="CHEBI:36264"/>
    </ligand>
</feature>
<name>A0A0G9K3U7_9BACT</name>
<evidence type="ECO:0000256" key="1">
    <source>
        <dbReference type="ARBA" id="ARBA00009175"/>
    </source>
</evidence>
<proteinExistence type="inferred from homology"/>
<dbReference type="PANTHER" id="PTHR30632:SF14">
    <property type="entry name" value="TUNGSTATE_MOLYBDATE_CHROMATE-BINDING PROTEIN MODA"/>
    <property type="match status" value="1"/>
</dbReference>
<dbReference type="GO" id="GO:0046872">
    <property type="term" value="F:metal ion binding"/>
    <property type="evidence" value="ECO:0007669"/>
    <property type="project" value="UniProtKB-KW"/>
</dbReference>
<dbReference type="PIRSF" id="PIRSF004846">
    <property type="entry name" value="ModA"/>
    <property type="match status" value="1"/>
</dbReference>
<gene>
    <name evidence="6" type="ORF">AA20_04140</name>
</gene>
<dbReference type="Proteomes" id="UP000035514">
    <property type="component" value="Unassembled WGS sequence"/>
</dbReference>
<dbReference type="InterPro" id="IPR050682">
    <property type="entry name" value="ModA/WtpA"/>
</dbReference>
<keyword evidence="2 4" id="KW-0479">Metal-binding</keyword>
<dbReference type="CDD" id="cd13539">
    <property type="entry name" value="PBP2_AvModA"/>
    <property type="match status" value="1"/>
</dbReference>
<dbReference type="Gene3D" id="3.40.190.10">
    <property type="entry name" value="Periplasmic binding protein-like II"/>
    <property type="match status" value="2"/>
</dbReference>
<dbReference type="GO" id="GO:0015689">
    <property type="term" value="P:molybdate ion transport"/>
    <property type="evidence" value="ECO:0007669"/>
    <property type="project" value="InterPro"/>
</dbReference>
<organism evidence="6 7">
    <name type="scientific">Aliarcobacter butzleri L348</name>
    <dbReference type="NCBI Taxonomy" id="1447256"/>
    <lineage>
        <taxon>Bacteria</taxon>
        <taxon>Pseudomonadati</taxon>
        <taxon>Campylobacterota</taxon>
        <taxon>Epsilonproteobacteria</taxon>
        <taxon>Campylobacterales</taxon>
        <taxon>Arcobacteraceae</taxon>
        <taxon>Aliarcobacter</taxon>
    </lineage>
</organism>
<comment type="similarity">
    <text evidence="1">Belongs to the bacterial solute-binding protein ModA family.</text>
</comment>
<keyword evidence="4" id="KW-0500">Molybdenum</keyword>
<dbReference type="AlphaFoldDB" id="A0A0G9K3U7"/>
<sequence length="248" mass="27023">MKKIALGFILLCSSVFAGTINVAVAANVSYAINDLVAEFNKTNPDTKVQITLGSSGKFTTQIENGAPFNIFMSADMKFPETLFGKNLAITKPVIYAQGSLAMLSSKELDFSKGINLVTDKNIEKVAIANPKTAPYGTAAVEAMKNAKVLEKVENKFVYAESISQAVTYATTAADVGFIAKSSLYDENMSKYKENVNWVSVDPSLYTPIDQGIVILANAKDNSEAKAFYDFILSEKAKEIFHRFGYLTK</sequence>
<evidence type="ECO:0000313" key="6">
    <source>
        <dbReference type="EMBL" id="KLE01152.1"/>
    </source>
</evidence>
<dbReference type="SUPFAM" id="SSF53850">
    <property type="entry name" value="Periplasmic binding protein-like II"/>
    <property type="match status" value="1"/>
</dbReference>
<dbReference type="GO" id="GO:0030973">
    <property type="term" value="F:molybdate ion binding"/>
    <property type="evidence" value="ECO:0007669"/>
    <property type="project" value="InterPro"/>
</dbReference>
<evidence type="ECO:0000256" key="5">
    <source>
        <dbReference type="SAM" id="SignalP"/>
    </source>
</evidence>
<protein>
    <submittedName>
        <fullName evidence="6">Molybdate ABC transporter substrate-binding protein</fullName>
    </submittedName>
</protein>
<comment type="caution">
    <text evidence="6">The sequence shown here is derived from an EMBL/GenBank/DDBJ whole genome shotgun (WGS) entry which is preliminary data.</text>
</comment>
<reference evidence="6 7" key="1">
    <citation type="submission" date="2014-01" db="EMBL/GenBank/DDBJ databases">
        <title>Development of a Comparative Genomic Fingerprinting Assay for High Resolution Genotyping of Arcobacter butzleri.</title>
        <authorList>
            <person name="Webb A.L."/>
            <person name="Inglis G.D."/>
            <person name="Kruczkiewicz P."/>
            <person name="Selinger L.B."/>
            <person name="Taboada E.N."/>
        </authorList>
    </citation>
    <scope>NUCLEOTIDE SEQUENCE [LARGE SCALE GENOMIC DNA]</scope>
    <source>
        <strain evidence="6 7">L348</strain>
    </source>
</reference>
<feature type="chain" id="PRO_5002577626" evidence="5">
    <location>
        <begin position="18"/>
        <end position="248"/>
    </location>
</feature>
<feature type="binding site" evidence="4">
    <location>
        <position position="55"/>
    </location>
    <ligand>
        <name>molybdate</name>
        <dbReference type="ChEBI" id="CHEBI:36264"/>
    </ligand>
</feature>
<dbReference type="InterPro" id="IPR005950">
    <property type="entry name" value="ModA"/>
</dbReference>
<dbReference type="Pfam" id="PF13531">
    <property type="entry name" value="SBP_bac_11"/>
    <property type="match status" value="1"/>
</dbReference>
<dbReference type="PATRIC" id="fig|1447256.3.peg.801"/>
<dbReference type="RefSeq" id="WP_014467909.1">
    <property type="nucleotide sequence ID" value="NZ_JAIQ01000072.1"/>
</dbReference>
<accession>A0A0G9K3U7</accession>
<dbReference type="NCBIfam" id="TIGR01256">
    <property type="entry name" value="modA"/>
    <property type="match status" value="1"/>
</dbReference>
<evidence type="ECO:0000256" key="4">
    <source>
        <dbReference type="PIRSR" id="PIRSR004846-1"/>
    </source>
</evidence>
<evidence type="ECO:0000313" key="7">
    <source>
        <dbReference type="Proteomes" id="UP000035514"/>
    </source>
</evidence>
<dbReference type="InterPro" id="IPR044084">
    <property type="entry name" value="AvModA-like_subst-bd"/>
</dbReference>
<feature type="signal peptide" evidence="5">
    <location>
        <begin position="1"/>
        <end position="17"/>
    </location>
</feature>
<keyword evidence="3 5" id="KW-0732">Signal</keyword>